<sequence length="111" mass="12363">VSKPNRRVNVTSISIDPYPLPLSRLTYFTITAETSKQPNITEGEIVFNTFSVPLVLNPVHLTYPLCPFVKACPVTAGPTVIKLDFVNSGADDLRIDTNIFQTMCVTFRYLV</sequence>
<feature type="non-terminal residue" evidence="1">
    <location>
        <position position="111"/>
    </location>
</feature>
<feature type="non-terminal residue" evidence="1">
    <location>
        <position position="1"/>
    </location>
</feature>
<dbReference type="AlphaFoldDB" id="A0A816UDC9"/>
<gene>
    <name evidence="1" type="ORF">DARMORV10_C08P11270.1</name>
</gene>
<dbReference type="EMBL" id="HG994372">
    <property type="protein sequence ID" value="CAF2107569.1"/>
    <property type="molecule type" value="Genomic_DNA"/>
</dbReference>
<protein>
    <submittedName>
        <fullName evidence="1">(rape) hypothetical protein</fullName>
    </submittedName>
</protein>
<accession>A0A816UDC9</accession>
<proteinExistence type="predicted"/>
<evidence type="ECO:0000313" key="1">
    <source>
        <dbReference type="EMBL" id="CAF2107569.1"/>
    </source>
</evidence>
<reference evidence="1" key="1">
    <citation type="submission" date="2021-01" db="EMBL/GenBank/DDBJ databases">
        <authorList>
            <consortium name="Genoscope - CEA"/>
            <person name="William W."/>
        </authorList>
    </citation>
    <scope>NUCLEOTIDE SEQUENCE</scope>
</reference>
<dbReference type="Proteomes" id="UP001295469">
    <property type="component" value="Chromosome C08"/>
</dbReference>
<name>A0A816UDC9_BRANA</name>
<organism evidence="1">
    <name type="scientific">Brassica napus</name>
    <name type="common">Rape</name>
    <dbReference type="NCBI Taxonomy" id="3708"/>
    <lineage>
        <taxon>Eukaryota</taxon>
        <taxon>Viridiplantae</taxon>
        <taxon>Streptophyta</taxon>
        <taxon>Embryophyta</taxon>
        <taxon>Tracheophyta</taxon>
        <taxon>Spermatophyta</taxon>
        <taxon>Magnoliopsida</taxon>
        <taxon>eudicotyledons</taxon>
        <taxon>Gunneridae</taxon>
        <taxon>Pentapetalae</taxon>
        <taxon>rosids</taxon>
        <taxon>malvids</taxon>
        <taxon>Brassicales</taxon>
        <taxon>Brassicaceae</taxon>
        <taxon>Brassiceae</taxon>
        <taxon>Brassica</taxon>
    </lineage>
</organism>